<evidence type="ECO:0000259" key="3">
    <source>
        <dbReference type="PROSITE" id="PS51791"/>
    </source>
</evidence>
<dbReference type="HOGENOM" id="CLU_066718_0_0_1"/>
<dbReference type="EnsemblMetazoa" id="HelroT98103">
    <property type="protein sequence ID" value="HelroP98103"/>
    <property type="gene ID" value="HelroG98103"/>
</dbReference>
<dbReference type="PANTHER" id="PTHR31108">
    <property type="entry name" value="TUMOR PROTEIN P63-REGULATED GENE 1-LIKE PROTEIN"/>
    <property type="match status" value="1"/>
</dbReference>
<protein>
    <recommendedName>
        <fullName evidence="3">HSac2 domain-containing protein</fullName>
    </recommendedName>
</protein>
<reference evidence="4 6" key="2">
    <citation type="journal article" date="2013" name="Nature">
        <title>Insights into bilaterian evolution from three spiralian genomes.</title>
        <authorList>
            <person name="Simakov O."/>
            <person name="Marletaz F."/>
            <person name="Cho S.J."/>
            <person name="Edsinger-Gonzales E."/>
            <person name="Havlak P."/>
            <person name="Hellsten U."/>
            <person name="Kuo D.H."/>
            <person name="Larsson T."/>
            <person name="Lv J."/>
            <person name="Arendt D."/>
            <person name="Savage R."/>
            <person name="Osoegawa K."/>
            <person name="de Jong P."/>
            <person name="Grimwood J."/>
            <person name="Chapman J.A."/>
            <person name="Shapiro H."/>
            <person name="Aerts A."/>
            <person name="Otillar R.P."/>
            <person name="Terry A.Y."/>
            <person name="Boore J.L."/>
            <person name="Grigoriev I.V."/>
            <person name="Lindberg D.R."/>
            <person name="Seaver E.C."/>
            <person name="Weisblat D.A."/>
            <person name="Putnam N.H."/>
            <person name="Rokhsar D.S."/>
        </authorList>
    </citation>
    <scope>NUCLEOTIDE SEQUENCE</scope>
</reference>
<dbReference type="Pfam" id="PF12456">
    <property type="entry name" value="hSac2"/>
    <property type="match status" value="1"/>
</dbReference>
<dbReference type="EMBL" id="AMQM01003331">
    <property type="status" value="NOT_ANNOTATED_CDS"/>
    <property type="molecule type" value="Genomic_DNA"/>
</dbReference>
<dbReference type="InterPro" id="IPR040242">
    <property type="entry name" value="TPRG1-like"/>
</dbReference>
<sequence length="318" mass="35752">MDNQPNDFVEVAFAPSYENVGYTPNEVTENPDKPSQQHPPPSNSSSSSKAATTAAATATSSTSPLDKSNGASSELNRNRPHSASMMSRKSTLSTRSHASLSVSTYVSEYAAGKMYSYKDGSFSKAVDKCKGIFNEQDGEFMGAWLLTEIGYWDTEHEMMVLLTQESMAVVKYNFIGDNIRLWRKIYLKDINKLQIADLTYPSVTLMIPRDHGGVRLHLGTPTFLQRWNPWCNDIPLMTFTHHPTIYNKNETDTLVRIGVHIKIRIMETRWKHSPRHATGRELKVDDSPIVVESYAGLISVLHNQNKLGFNLDRNGMTF</sequence>
<dbReference type="InterPro" id="IPR022158">
    <property type="entry name" value="Inositol_phosphatase"/>
</dbReference>
<evidence type="ECO:0000313" key="4">
    <source>
        <dbReference type="EMBL" id="ESO07919.1"/>
    </source>
</evidence>
<evidence type="ECO:0000256" key="2">
    <source>
        <dbReference type="SAM" id="MobiDB-lite"/>
    </source>
</evidence>
<dbReference type="eggNOG" id="ENOG502QSYP">
    <property type="taxonomic scope" value="Eukaryota"/>
</dbReference>
<dbReference type="InterPro" id="IPR034753">
    <property type="entry name" value="hSac2"/>
</dbReference>
<dbReference type="STRING" id="6412.T1G9K7"/>
<name>T1G9K7_HELRO</name>
<evidence type="ECO:0000313" key="6">
    <source>
        <dbReference type="Proteomes" id="UP000015101"/>
    </source>
</evidence>
<dbReference type="RefSeq" id="XP_009013708.1">
    <property type="nucleotide sequence ID" value="XM_009015460.1"/>
</dbReference>
<dbReference type="Proteomes" id="UP000015101">
    <property type="component" value="Unassembled WGS sequence"/>
</dbReference>
<feature type="domain" description="HSac2" evidence="3">
    <location>
        <begin position="116"/>
        <end position="290"/>
    </location>
</feature>
<dbReference type="PANTHER" id="PTHR31108:SF1">
    <property type="entry name" value="HSAC2 DOMAIN-CONTAINING PROTEIN"/>
    <property type="match status" value="1"/>
</dbReference>
<gene>
    <name evidence="5" type="primary">20217753</name>
    <name evidence="4" type="ORF">HELRODRAFT_98103</name>
</gene>
<dbReference type="GeneID" id="20217753"/>
<feature type="compositionally biased region" description="Low complexity" evidence="2">
    <location>
        <begin position="44"/>
        <end position="63"/>
    </location>
</feature>
<dbReference type="OMA" id="FIMLNCE"/>
<evidence type="ECO:0000256" key="1">
    <source>
        <dbReference type="ARBA" id="ARBA00009163"/>
    </source>
</evidence>
<reference evidence="6" key="1">
    <citation type="submission" date="2012-12" db="EMBL/GenBank/DDBJ databases">
        <authorList>
            <person name="Hellsten U."/>
            <person name="Grimwood J."/>
            <person name="Chapman J.A."/>
            <person name="Shapiro H."/>
            <person name="Aerts A."/>
            <person name="Otillar R.P."/>
            <person name="Terry A.Y."/>
            <person name="Boore J.L."/>
            <person name="Simakov O."/>
            <person name="Marletaz F."/>
            <person name="Cho S.-J."/>
            <person name="Edsinger-Gonzales E."/>
            <person name="Havlak P."/>
            <person name="Kuo D.-H."/>
            <person name="Larsson T."/>
            <person name="Lv J."/>
            <person name="Arendt D."/>
            <person name="Savage R."/>
            <person name="Osoegawa K."/>
            <person name="de Jong P."/>
            <person name="Lindberg D.R."/>
            <person name="Seaver E.C."/>
            <person name="Weisblat D.A."/>
            <person name="Putnam N.H."/>
            <person name="Grigoriev I.V."/>
            <person name="Rokhsar D.S."/>
        </authorList>
    </citation>
    <scope>NUCLEOTIDE SEQUENCE</scope>
</reference>
<feature type="compositionally biased region" description="Polar residues" evidence="2">
    <location>
        <begin position="25"/>
        <end position="36"/>
    </location>
</feature>
<accession>T1G9K7</accession>
<keyword evidence="6" id="KW-1185">Reference proteome</keyword>
<reference evidence="5" key="3">
    <citation type="submission" date="2015-06" db="UniProtKB">
        <authorList>
            <consortium name="EnsemblMetazoa"/>
        </authorList>
    </citation>
    <scope>IDENTIFICATION</scope>
</reference>
<evidence type="ECO:0000313" key="5">
    <source>
        <dbReference type="EnsemblMetazoa" id="HelroP98103"/>
    </source>
</evidence>
<dbReference type="EMBL" id="KB096134">
    <property type="protein sequence ID" value="ESO07919.1"/>
    <property type="molecule type" value="Genomic_DNA"/>
</dbReference>
<comment type="similarity">
    <text evidence="1">Belongs to the TPRG1 family.</text>
</comment>
<feature type="compositionally biased region" description="Polar residues" evidence="2">
    <location>
        <begin position="64"/>
        <end position="75"/>
    </location>
</feature>
<feature type="region of interest" description="Disordered" evidence="2">
    <location>
        <begin position="1"/>
        <end position="92"/>
    </location>
</feature>
<dbReference type="OrthoDB" id="10012704at2759"/>
<dbReference type="AlphaFoldDB" id="T1G9K7"/>
<dbReference type="PROSITE" id="PS51791">
    <property type="entry name" value="HSAC2"/>
    <property type="match status" value="1"/>
</dbReference>
<proteinExistence type="inferred from homology"/>
<dbReference type="KEGG" id="hro:HELRODRAFT_98103"/>
<dbReference type="CTD" id="20217753"/>
<dbReference type="GO" id="GO:0005737">
    <property type="term" value="C:cytoplasm"/>
    <property type="evidence" value="ECO:0000318"/>
    <property type="project" value="GO_Central"/>
</dbReference>
<dbReference type="InParanoid" id="T1G9K7"/>
<organism evidence="5 6">
    <name type="scientific">Helobdella robusta</name>
    <name type="common">Californian leech</name>
    <dbReference type="NCBI Taxonomy" id="6412"/>
    <lineage>
        <taxon>Eukaryota</taxon>
        <taxon>Metazoa</taxon>
        <taxon>Spiralia</taxon>
        <taxon>Lophotrochozoa</taxon>
        <taxon>Annelida</taxon>
        <taxon>Clitellata</taxon>
        <taxon>Hirudinea</taxon>
        <taxon>Rhynchobdellida</taxon>
        <taxon>Glossiphoniidae</taxon>
        <taxon>Helobdella</taxon>
    </lineage>
</organism>